<gene>
    <name evidence="2" type="ORF">OCS65_03190</name>
    <name evidence="1" type="ORF">RAJCM14343_3399</name>
</gene>
<dbReference type="AlphaFoldDB" id="A0A059MIN0"/>
<reference evidence="2" key="3">
    <citation type="submission" date="2022-09" db="EMBL/GenBank/DDBJ databases">
        <title>The genome sequence of Rhodococcus aetherivorans N1.</title>
        <authorList>
            <person name="Jiang W."/>
        </authorList>
    </citation>
    <scope>NUCLEOTIDE SEQUENCE</scope>
    <source>
        <strain evidence="2">N1</strain>
    </source>
</reference>
<evidence type="ECO:0000313" key="4">
    <source>
        <dbReference type="Proteomes" id="UP001163947"/>
    </source>
</evidence>
<dbReference type="InterPro" id="IPR014845">
    <property type="entry name" value="GYD/TTHA1554"/>
</dbReference>
<reference evidence="1 3" key="1">
    <citation type="journal article" date="2018" name="Biodegradation">
        <title>1,4-Dioxane degradation characteristics of Rhodococcus aetherivorans JCM 14343.</title>
        <authorList>
            <person name="Inoue D."/>
            <person name="Tsunoda T."/>
            <person name="Yamamoto N."/>
            <person name="Ike M."/>
            <person name="Sei K."/>
        </authorList>
    </citation>
    <scope>NUCLEOTIDE SEQUENCE [LARGE SCALE GENOMIC DNA]</scope>
    <source>
        <strain evidence="1 3">JCM 14343</strain>
    </source>
</reference>
<reference evidence="1" key="2">
    <citation type="submission" date="2019-10" db="EMBL/GenBank/DDBJ databases">
        <title>Draft genome sequence of Rhodococcus aetherivorans JCM 14343.</title>
        <authorList>
            <person name="Inoue D."/>
            <person name="Nakazawa M."/>
            <person name="Yamamoto N."/>
            <person name="Sei K."/>
            <person name="Ike M."/>
        </authorList>
    </citation>
    <scope>NUCLEOTIDE SEQUENCE</scope>
    <source>
        <strain evidence="1">JCM 14343</strain>
    </source>
</reference>
<name>A0A059MIN0_9NOCA</name>
<proteinExistence type="predicted"/>
<keyword evidence="3" id="KW-1185">Reference proteome</keyword>
<evidence type="ECO:0000313" key="1">
    <source>
        <dbReference type="EMBL" id="GES38139.1"/>
    </source>
</evidence>
<sequence length="106" mass="11368">MPKYLWQVTYTPEGAQGLLSEGGSVRSSAITEMVESVGGSVESVHFALGGHDLYVIGEVPDDLAAATLEFRTRASGIARSVPIRLLTPQEMDDAVHRNAAYRTPGH</sequence>
<dbReference type="Proteomes" id="UP001163947">
    <property type="component" value="Chromosome"/>
</dbReference>
<dbReference type="GeneID" id="83619389"/>
<dbReference type="RefSeq" id="WP_010594059.1">
    <property type="nucleotide sequence ID" value="NZ_BAAAYP010000066.1"/>
</dbReference>
<organism evidence="2 4">
    <name type="scientific">Rhodococcus aetherivorans</name>
    <dbReference type="NCBI Taxonomy" id="191292"/>
    <lineage>
        <taxon>Bacteria</taxon>
        <taxon>Bacillati</taxon>
        <taxon>Actinomycetota</taxon>
        <taxon>Actinomycetes</taxon>
        <taxon>Mycobacteriales</taxon>
        <taxon>Nocardiaceae</taxon>
        <taxon>Rhodococcus</taxon>
    </lineage>
</organism>
<dbReference type="EMBL" id="CP106982">
    <property type="protein sequence ID" value="UYF94796.1"/>
    <property type="molecule type" value="Genomic_DNA"/>
</dbReference>
<dbReference type="EMBL" id="BLAH01000091">
    <property type="protein sequence ID" value="GES38139.1"/>
    <property type="molecule type" value="Genomic_DNA"/>
</dbReference>
<dbReference type="Proteomes" id="UP000325466">
    <property type="component" value="Unassembled WGS sequence"/>
</dbReference>
<evidence type="ECO:0000313" key="2">
    <source>
        <dbReference type="EMBL" id="UYF94796.1"/>
    </source>
</evidence>
<accession>A0A059MIN0</accession>
<dbReference type="Pfam" id="PF08734">
    <property type="entry name" value="GYD"/>
    <property type="match status" value="1"/>
</dbReference>
<protein>
    <submittedName>
        <fullName evidence="2">GYD domain-containing protein</fullName>
    </submittedName>
</protein>
<evidence type="ECO:0000313" key="3">
    <source>
        <dbReference type="Proteomes" id="UP000325466"/>
    </source>
</evidence>